<gene>
    <name evidence="5" type="ORF">UX06_C0034G0004</name>
</gene>
<dbReference type="Pfam" id="PF13385">
    <property type="entry name" value="Laminin_G_3"/>
    <property type="match status" value="3"/>
</dbReference>
<dbReference type="InterPro" id="IPR006558">
    <property type="entry name" value="LamG-like"/>
</dbReference>
<proteinExistence type="predicted"/>
<dbReference type="PANTHER" id="PTHR42535:SF2">
    <property type="entry name" value="CHROMOSOME UNDETERMINED SCAFFOLD_146, WHOLE GENOME SHOTGUN SEQUENCE"/>
    <property type="match status" value="1"/>
</dbReference>
<feature type="domain" description="LamG-like jellyroll fold" evidence="4">
    <location>
        <begin position="284"/>
        <end position="419"/>
    </location>
</feature>
<feature type="compositionally biased region" description="Polar residues" evidence="3">
    <location>
        <begin position="10"/>
        <end position="25"/>
    </location>
</feature>
<dbReference type="InterPro" id="IPR013320">
    <property type="entry name" value="ConA-like_dom_sf"/>
</dbReference>
<evidence type="ECO:0000256" key="1">
    <source>
        <dbReference type="ARBA" id="ARBA00022729"/>
    </source>
</evidence>
<dbReference type="AlphaFoldDB" id="A0A0G1M6R0"/>
<dbReference type="Gene3D" id="2.60.120.200">
    <property type="match status" value="3"/>
</dbReference>
<dbReference type="SUPFAM" id="SSF49899">
    <property type="entry name" value="Concanavalin A-like lectins/glucanases"/>
    <property type="match status" value="3"/>
</dbReference>
<feature type="region of interest" description="Disordered" evidence="3">
    <location>
        <begin position="1"/>
        <end position="28"/>
    </location>
</feature>
<organism evidence="5 6">
    <name type="scientific">Candidatus Giovannonibacteria bacterium GW2011_GWA2_45_21</name>
    <dbReference type="NCBI Taxonomy" id="1618649"/>
    <lineage>
        <taxon>Bacteria</taxon>
        <taxon>Candidatus Giovannoniibacteriota</taxon>
    </lineage>
</organism>
<feature type="domain" description="LamG-like jellyroll fold" evidence="4">
    <location>
        <begin position="56"/>
        <end position="196"/>
    </location>
</feature>
<dbReference type="EMBL" id="LCKT01000034">
    <property type="protein sequence ID" value="KKU03782.1"/>
    <property type="molecule type" value="Genomic_DNA"/>
</dbReference>
<evidence type="ECO:0000256" key="2">
    <source>
        <dbReference type="ARBA" id="ARBA00023157"/>
    </source>
</evidence>
<name>A0A0G1M6R0_9BACT</name>
<evidence type="ECO:0000259" key="4">
    <source>
        <dbReference type="SMART" id="SM00560"/>
    </source>
</evidence>
<comment type="caution">
    <text evidence="5">The sequence shown here is derived from an EMBL/GenBank/DDBJ whole genome shotgun (WGS) entry which is preliminary data.</text>
</comment>
<reference evidence="5 6" key="1">
    <citation type="journal article" date="2015" name="Nature">
        <title>rRNA introns, odd ribosomes, and small enigmatic genomes across a large radiation of phyla.</title>
        <authorList>
            <person name="Brown C.T."/>
            <person name="Hug L.A."/>
            <person name="Thomas B.C."/>
            <person name="Sharon I."/>
            <person name="Castelle C.J."/>
            <person name="Singh A."/>
            <person name="Wilkins M.J."/>
            <person name="Williams K.H."/>
            <person name="Banfield J.F."/>
        </authorList>
    </citation>
    <scope>NUCLEOTIDE SEQUENCE [LARGE SCALE GENOMIC DNA]</scope>
</reference>
<keyword evidence="1" id="KW-0732">Signal</keyword>
<evidence type="ECO:0000313" key="5">
    <source>
        <dbReference type="EMBL" id="KKU03782.1"/>
    </source>
</evidence>
<protein>
    <recommendedName>
        <fullName evidence="4">LamG-like jellyroll fold domain-containing protein</fullName>
    </recommendedName>
</protein>
<dbReference type="SMART" id="SM00560">
    <property type="entry name" value="LamGL"/>
    <property type="match status" value="2"/>
</dbReference>
<accession>A0A0G1M6R0</accession>
<sequence>MNEGTGSYAGDSSGNKNTGTLTNGPTWVDGKRGKALNFDGSNDYVDAGNIGPPNTNGMSVAFWTNLDSLNGGWRGFVSKATGGGTNQFQYVIGFGSGSDTNIRIHTSDATTQYNNNCPVNIAGRAGEWIQIVAVWNTTSCTMYLNGVAKISQSTTLGMNTTTDFPLRIGTAYSASGYEIDGKIDEVRIYNRALSAAEVQALYKSGAAKRTQGPSNLGLVGYWSFDDGTTTVANDSSGNRNHGRLTNMDSATDWVPGKRGKALDFDGSNDYVTMGNITADDFGTGPMSVSVWFKTSSVGYQEPVDNKTAGTNLAGFNLYMNTGSNKMTFRIADGTNQRSISGITAVDNNQWHHAVGVRNGDTITIYIDGVQEGTATGVSAYNISNATTFFVGAYGTGAGQANWNGLIDDVRVYNRALSATEIQALYESTYRAVNVSQNNRLTDGLVGFWSFNGPDMSGVTAYDRSGNNNNGTLTNGPALTYGKVGQALSFDGVNDWIDNITQPAIQISPNIFTVVGMLNPGNQTSRFITPNSAGIDQYIQYDATNRRLDVGITEFADINNRLRSSTSGSMPIDTWTHWAVSINNKNIKIYINGVLNSEFNESIDIADWTGNWRIGQRGNSTFWYKGKLDEVRIYNRVLTPDEIKRLYNMGR</sequence>
<dbReference type="Proteomes" id="UP000034696">
    <property type="component" value="Unassembled WGS sequence"/>
</dbReference>
<evidence type="ECO:0000256" key="3">
    <source>
        <dbReference type="SAM" id="MobiDB-lite"/>
    </source>
</evidence>
<keyword evidence="2" id="KW-1015">Disulfide bond</keyword>
<evidence type="ECO:0000313" key="6">
    <source>
        <dbReference type="Proteomes" id="UP000034696"/>
    </source>
</evidence>
<dbReference type="PANTHER" id="PTHR42535">
    <property type="entry name" value="OOKINETE PROTEIN, PUTATIVE-RELATED"/>
    <property type="match status" value="1"/>
</dbReference>